<feature type="domain" description="Aminoglycoside phosphotransferase" evidence="2">
    <location>
        <begin position="153"/>
        <end position="387"/>
    </location>
</feature>
<dbReference type="SUPFAM" id="SSF56112">
    <property type="entry name" value="Protein kinase-like (PK-like)"/>
    <property type="match status" value="1"/>
</dbReference>
<evidence type="ECO:0000256" key="1">
    <source>
        <dbReference type="SAM" id="MobiDB-lite"/>
    </source>
</evidence>
<dbReference type="AlphaFoldDB" id="A0A2T2N4Q0"/>
<evidence type="ECO:0000259" key="2">
    <source>
        <dbReference type="Pfam" id="PF01636"/>
    </source>
</evidence>
<dbReference type="PANTHER" id="PTHR36091">
    <property type="entry name" value="ALTERED INHERITANCE OF MITOCHONDRIA PROTEIN 9, MITOCHONDRIAL"/>
    <property type="match status" value="1"/>
</dbReference>
<proteinExistence type="predicted"/>
<dbReference type="PANTHER" id="PTHR36091:SF2">
    <property type="entry name" value="AMINOGLYCOSIDE PHOSPHOTRANSFERASE DOMAIN-CONTAINING PROTEIN"/>
    <property type="match status" value="1"/>
</dbReference>
<dbReference type="Proteomes" id="UP000240883">
    <property type="component" value="Unassembled WGS sequence"/>
</dbReference>
<dbReference type="OrthoDB" id="10003767at2759"/>
<feature type="region of interest" description="Disordered" evidence="1">
    <location>
        <begin position="1"/>
        <end position="26"/>
    </location>
</feature>
<accession>A0A2T2N4Q0</accession>
<feature type="compositionally biased region" description="Basic and acidic residues" evidence="1">
    <location>
        <begin position="559"/>
        <end position="571"/>
    </location>
</feature>
<gene>
    <name evidence="3" type="ORF">BS50DRAFT_604702</name>
</gene>
<dbReference type="Gene3D" id="3.30.200.20">
    <property type="entry name" value="Phosphorylase Kinase, domain 1"/>
    <property type="match status" value="1"/>
</dbReference>
<dbReference type="STRING" id="1448308.A0A2T2N4Q0"/>
<feature type="region of interest" description="Disordered" evidence="1">
    <location>
        <begin position="559"/>
        <end position="581"/>
    </location>
</feature>
<sequence length="600" mass="68919">MNQTHRPIGGRKHFNENPTKPIPDPRLLTDPAQLVCLSLQGMYLGQYKRALGDHTVLARTVLVRRAPACLQTRYGFTYSSRNAHQKGITFHGFAKEAQENRKLYEYTFGRWIFNETRRLEEICLQFNVAELKKCAAAALNRPASDVKSLHKLAEGDFNRVFEVAMNDGSSIIARLPYHSTVPRRLAVASEVATMDFVRSHSIPAPRILGYSIHENPVGSEYILMEKIQGRPIGDACGSIYYTRDLPSEVPKIHVPGAEHFCVGPFAGLRWWHDKRSNLKVDRGPRETDVDALRVLQAPAEKELVWINSYGRPQFPFERQFSEAFQYQKQDPKTHAESLKRYLQVVPSLTPTNSELNYPVLRHPDIQPNNIFVSDDNRIVSLIDWQHAIALPKFLAAGIPNYFQNYGDTESRSFTPPKLPADINAMEESERAEAYEKYQRRHVHFFYLGFTQRLNGRHWAALEEGTNVLKRRVYDHAGYPWEGLNTPLQLDLVQISQKWPKIAKPDENGTVPPCPISYTKEEMERIDALNDQHRDADGDMEQVNQYLGVASDGWTSHERFESAKEKAKEIREQGLASADDDPWLREMSEFHWPFDDFDENE</sequence>
<name>A0A2T2N4Q0_CORCC</name>
<evidence type="ECO:0000313" key="4">
    <source>
        <dbReference type="Proteomes" id="UP000240883"/>
    </source>
</evidence>
<keyword evidence="4" id="KW-1185">Reference proteome</keyword>
<dbReference type="EMBL" id="KZ678149">
    <property type="protein sequence ID" value="PSN60403.1"/>
    <property type="molecule type" value="Genomic_DNA"/>
</dbReference>
<dbReference type="GO" id="GO:0005739">
    <property type="term" value="C:mitochondrion"/>
    <property type="evidence" value="ECO:0007669"/>
    <property type="project" value="TreeGrafter"/>
</dbReference>
<dbReference type="Gene3D" id="3.90.1200.10">
    <property type="match status" value="1"/>
</dbReference>
<dbReference type="InterPro" id="IPR011009">
    <property type="entry name" value="Kinase-like_dom_sf"/>
</dbReference>
<reference evidence="3 4" key="1">
    <citation type="journal article" date="2018" name="Front. Microbiol.">
        <title>Genome-Wide Analysis of Corynespora cassiicola Leaf Fall Disease Putative Effectors.</title>
        <authorList>
            <person name="Lopez D."/>
            <person name="Ribeiro S."/>
            <person name="Label P."/>
            <person name="Fumanal B."/>
            <person name="Venisse J.S."/>
            <person name="Kohler A."/>
            <person name="de Oliveira R.R."/>
            <person name="Labutti K."/>
            <person name="Lipzen A."/>
            <person name="Lail K."/>
            <person name="Bauer D."/>
            <person name="Ohm R.A."/>
            <person name="Barry K.W."/>
            <person name="Spatafora J."/>
            <person name="Grigoriev I.V."/>
            <person name="Martin F.M."/>
            <person name="Pujade-Renaud V."/>
        </authorList>
    </citation>
    <scope>NUCLEOTIDE SEQUENCE [LARGE SCALE GENOMIC DNA]</scope>
    <source>
        <strain evidence="3 4">Philippines</strain>
    </source>
</reference>
<protein>
    <recommendedName>
        <fullName evidence="2">Aminoglycoside phosphotransferase domain-containing protein</fullName>
    </recommendedName>
</protein>
<dbReference type="InterPro" id="IPR051035">
    <property type="entry name" value="Mito_inheritance_9"/>
</dbReference>
<evidence type="ECO:0000313" key="3">
    <source>
        <dbReference type="EMBL" id="PSN60403.1"/>
    </source>
</evidence>
<dbReference type="Pfam" id="PF01636">
    <property type="entry name" value="APH"/>
    <property type="match status" value="1"/>
</dbReference>
<dbReference type="InterPro" id="IPR002575">
    <property type="entry name" value="Aminoglycoside_PTrfase"/>
</dbReference>
<organism evidence="3 4">
    <name type="scientific">Corynespora cassiicola Philippines</name>
    <dbReference type="NCBI Taxonomy" id="1448308"/>
    <lineage>
        <taxon>Eukaryota</taxon>
        <taxon>Fungi</taxon>
        <taxon>Dikarya</taxon>
        <taxon>Ascomycota</taxon>
        <taxon>Pezizomycotina</taxon>
        <taxon>Dothideomycetes</taxon>
        <taxon>Pleosporomycetidae</taxon>
        <taxon>Pleosporales</taxon>
        <taxon>Corynesporascaceae</taxon>
        <taxon>Corynespora</taxon>
    </lineage>
</organism>